<organism evidence="1">
    <name type="scientific">bioreactor metagenome</name>
    <dbReference type="NCBI Taxonomy" id="1076179"/>
    <lineage>
        <taxon>unclassified sequences</taxon>
        <taxon>metagenomes</taxon>
        <taxon>ecological metagenomes</taxon>
    </lineage>
</organism>
<accession>A0A645A198</accession>
<dbReference type="EMBL" id="VSSQ01011496">
    <property type="protein sequence ID" value="MPM46969.1"/>
    <property type="molecule type" value="Genomic_DNA"/>
</dbReference>
<proteinExistence type="predicted"/>
<comment type="caution">
    <text evidence="1">The sequence shown here is derived from an EMBL/GenBank/DDBJ whole genome shotgun (WGS) entry which is preliminary data.</text>
</comment>
<dbReference type="AlphaFoldDB" id="A0A645A198"/>
<protein>
    <submittedName>
        <fullName evidence="1">Uncharacterized protein</fullName>
    </submittedName>
</protein>
<evidence type="ECO:0000313" key="1">
    <source>
        <dbReference type="EMBL" id="MPM46969.1"/>
    </source>
</evidence>
<sequence>MHIFNNMVSKITKQNSNKHSLFSESVLKTSFYEELQKNEWCNVISDRPDNLMEIVSITIKKTKKV</sequence>
<name>A0A645A198_9ZZZZ</name>
<reference evidence="1" key="1">
    <citation type="submission" date="2019-08" db="EMBL/GenBank/DDBJ databases">
        <authorList>
            <person name="Kucharzyk K."/>
            <person name="Murdoch R.W."/>
            <person name="Higgins S."/>
            <person name="Loffler F."/>
        </authorList>
    </citation>
    <scope>NUCLEOTIDE SEQUENCE</scope>
</reference>
<gene>
    <name evidence="1" type="ORF">SDC9_93676</name>
</gene>